<dbReference type="SUPFAM" id="SSF51161">
    <property type="entry name" value="Trimeric LpxA-like enzymes"/>
    <property type="match status" value="1"/>
</dbReference>
<comment type="catalytic activity">
    <reaction evidence="14 17">
        <text>alpha-D-glucosamine 1-phosphate + acetyl-CoA = N-acetyl-alpha-D-glucosamine 1-phosphate + CoA + H(+)</text>
        <dbReference type="Rhea" id="RHEA:13725"/>
        <dbReference type="ChEBI" id="CHEBI:15378"/>
        <dbReference type="ChEBI" id="CHEBI:57287"/>
        <dbReference type="ChEBI" id="CHEBI:57288"/>
        <dbReference type="ChEBI" id="CHEBI:57776"/>
        <dbReference type="ChEBI" id="CHEBI:58516"/>
        <dbReference type="EC" id="2.3.1.157"/>
    </reaction>
</comment>
<evidence type="ECO:0000256" key="18">
    <source>
        <dbReference type="SAM" id="MobiDB-lite"/>
    </source>
</evidence>
<keyword evidence="11 17" id="KW-0511">Multifunctional enzyme</keyword>
<keyword evidence="13 17" id="KW-0961">Cell wall biogenesis/degradation</keyword>
<feature type="region of interest" description="Pyrophosphorylase" evidence="17">
    <location>
        <begin position="1"/>
        <end position="239"/>
    </location>
</feature>
<evidence type="ECO:0000256" key="12">
    <source>
        <dbReference type="ARBA" id="ARBA00023315"/>
    </source>
</evidence>
<comment type="catalytic activity">
    <reaction evidence="15 17">
        <text>N-acetyl-alpha-D-glucosamine 1-phosphate + UTP + H(+) = UDP-N-acetyl-alpha-D-glucosamine + diphosphate</text>
        <dbReference type="Rhea" id="RHEA:13509"/>
        <dbReference type="ChEBI" id="CHEBI:15378"/>
        <dbReference type="ChEBI" id="CHEBI:33019"/>
        <dbReference type="ChEBI" id="CHEBI:46398"/>
        <dbReference type="ChEBI" id="CHEBI:57705"/>
        <dbReference type="ChEBI" id="CHEBI:57776"/>
        <dbReference type="EC" id="2.7.7.23"/>
    </reaction>
</comment>
<comment type="pathway">
    <text evidence="17">Nucleotide-sugar biosynthesis; UDP-N-acetyl-alpha-D-glucosamine biosynthesis; UDP-N-acetyl-alpha-D-glucosamine from N-acetyl-alpha-D-glucosamine 1-phosphate: step 1/1.</text>
</comment>
<comment type="caution">
    <text evidence="20">The sequence shown here is derived from an EMBL/GenBank/DDBJ whole genome shotgun (WGS) entry which is preliminary data.</text>
</comment>
<keyword evidence="10 17" id="KW-0573">Peptidoglycan synthesis</keyword>
<keyword evidence="21" id="KW-1185">Reference proteome</keyword>
<dbReference type="InterPro" id="IPR050065">
    <property type="entry name" value="GlmU-like"/>
</dbReference>
<feature type="active site" description="Proton acceptor" evidence="17">
    <location>
        <position position="372"/>
    </location>
</feature>
<feature type="binding site" evidence="17">
    <location>
        <position position="375"/>
    </location>
    <ligand>
        <name>UDP-N-acetyl-alpha-D-glucosamine</name>
        <dbReference type="ChEBI" id="CHEBI:57705"/>
    </ligand>
</feature>
<keyword evidence="6 17" id="KW-0479">Metal-binding</keyword>
<dbReference type="SUPFAM" id="SSF53448">
    <property type="entry name" value="Nucleotide-diphospho-sugar transferases"/>
    <property type="match status" value="1"/>
</dbReference>
<evidence type="ECO:0000313" key="21">
    <source>
        <dbReference type="Proteomes" id="UP001556631"/>
    </source>
</evidence>
<feature type="binding site" evidence="17">
    <location>
        <begin position="395"/>
        <end position="396"/>
    </location>
    <ligand>
        <name>acetyl-CoA</name>
        <dbReference type="ChEBI" id="CHEBI:57288"/>
    </ligand>
</feature>
<dbReference type="GO" id="GO:0003977">
    <property type="term" value="F:UDP-N-acetylglucosamine diphosphorylase activity"/>
    <property type="evidence" value="ECO:0007669"/>
    <property type="project" value="UniProtKB-EC"/>
</dbReference>
<name>A0ABV3T310_9ACTN</name>
<keyword evidence="9 17" id="KW-0133">Cell shape</keyword>
<reference evidence="20 21" key="1">
    <citation type="submission" date="2024-07" db="EMBL/GenBank/DDBJ databases">
        <authorList>
            <person name="Lee S."/>
            <person name="Kang M."/>
        </authorList>
    </citation>
    <scope>NUCLEOTIDE SEQUENCE [LARGE SCALE GENOMIC DNA]</scope>
    <source>
        <strain evidence="20 21">DS6</strain>
    </source>
</reference>
<dbReference type="Gene3D" id="3.90.550.10">
    <property type="entry name" value="Spore Coat Polysaccharide Biosynthesis Protein SpsA, Chain A"/>
    <property type="match status" value="1"/>
</dbReference>
<keyword evidence="12 17" id="KW-0012">Acyltransferase</keyword>
<evidence type="ECO:0000256" key="6">
    <source>
        <dbReference type="ARBA" id="ARBA00022723"/>
    </source>
</evidence>
<dbReference type="PANTHER" id="PTHR43584">
    <property type="entry name" value="NUCLEOTIDYL TRANSFERASE"/>
    <property type="match status" value="1"/>
</dbReference>
<evidence type="ECO:0000256" key="7">
    <source>
        <dbReference type="ARBA" id="ARBA00022737"/>
    </source>
</evidence>
<dbReference type="InterPro" id="IPR005882">
    <property type="entry name" value="Bifunctional_GlmU"/>
</dbReference>
<feature type="binding site" evidence="17">
    <location>
        <position position="237"/>
    </location>
    <ligand>
        <name>UDP-N-acetyl-alpha-D-glucosamine</name>
        <dbReference type="ChEBI" id="CHEBI:57705"/>
    </ligand>
</feature>
<feature type="binding site" evidence="17">
    <location>
        <position position="149"/>
    </location>
    <ligand>
        <name>UDP-N-acetyl-alpha-D-glucosamine</name>
        <dbReference type="ChEBI" id="CHEBI:57705"/>
    </ligand>
</feature>
<keyword evidence="4 17" id="KW-0808">Transferase</keyword>
<evidence type="ECO:0000256" key="4">
    <source>
        <dbReference type="ARBA" id="ARBA00022679"/>
    </source>
</evidence>
<gene>
    <name evidence="17 20" type="primary">glmU</name>
    <name evidence="20" type="ORF">AB3X52_15420</name>
</gene>
<evidence type="ECO:0000256" key="3">
    <source>
        <dbReference type="ARBA" id="ARBA00022490"/>
    </source>
</evidence>
<evidence type="ECO:0000256" key="16">
    <source>
        <dbReference type="ARBA" id="ARBA00049628"/>
    </source>
</evidence>
<accession>A0ABV3T310</accession>
<evidence type="ECO:0000256" key="11">
    <source>
        <dbReference type="ARBA" id="ARBA00023268"/>
    </source>
</evidence>
<dbReference type="RefSeq" id="WP_367994985.1">
    <property type="nucleotide sequence ID" value="NZ_JBFPJR010000031.1"/>
</dbReference>
<evidence type="ECO:0000259" key="19">
    <source>
        <dbReference type="Pfam" id="PF12804"/>
    </source>
</evidence>
<feature type="binding site" evidence="17">
    <location>
        <begin position="110"/>
        <end position="112"/>
    </location>
    <ligand>
        <name>UDP-N-acetyl-alpha-D-glucosamine</name>
        <dbReference type="ChEBI" id="CHEBI:57705"/>
    </ligand>
</feature>
<comment type="cofactor">
    <cofactor evidence="17">
        <name>Mg(2+)</name>
        <dbReference type="ChEBI" id="CHEBI:18420"/>
    </cofactor>
    <text evidence="17">Binds 1 Mg(2+) ion per subunit.</text>
</comment>
<evidence type="ECO:0000256" key="13">
    <source>
        <dbReference type="ARBA" id="ARBA00023316"/>
    </source>
</evidence>
<comment type="pathway">
    <text evidence="17">Bacterial outer membrane biogenesis; LPS lipid A biosynthesis.</text>
</comment>
<dbReference type="PANTHER" id="PTHR43584:SF3">
    <property type="entry name" value="BIFUNCTIONAL PROTEIN GLMU"/>
    <property type="match status" value="1"/>
</dbReference>
<evidence type="ECO:0000256" key="14">
    <source>
        <dbReference type="ARBA" id="ARBA00048247"/>
    </source>
</evidence>
<feature type="binding site" evidence="17">
    <location>
        <position position="432"/>
    </location>
    <ligand>
        <name>acetyl-CoA</name>
        <dbReference type="ChEBI" id="CHEBI:57288"/>
    </ligand>
</feature>
<feature type="region of interest" description="Disordered" evidence="18">
    <location>
        <begin position="464"/>
        <end position="507"/>
    </location>
</feature>
<evidence type="ECO:0000256" key="5">
    <source>
        <dbReference type="ARBA" id="ARBA00022695"/>
    </source>
</evidence>
<feature type="binding site" evidence="17">
    <location>
        <position position="389"/>
    </location>
    <ligand>
        <name>acetyl-CoA</name>
        <dbReference type="ChEBI" id="CHEBI:57288"/>
    </ligand>
</feature>
<feature type="binding site" evidence="17">
    <location>
        <position position="342"/>
    </location>
    <ligand>
        <name>UDP-N-acetyl-alpha-D-glucosamine</name>
        <dbReference type="ChEBI" id="CHEBI:57705"/>
    </ligand>
</feature>
<dbReference type="Gene3D" id="2.160.10.10">
    <property type="entry name" value="Hexapeptide repeat proteins"/>
    <property type="match status" value="1"/>
</dbReference>
<feature type="compositionally biased region" description="Low complexity" evidence="18">
    <location>
        <begin position="464"/>
        <end position="478"/>
    </location>
</feature>
<keyword evidence="7 17" id="KW-0677">Repeat</keyword>
<dbReference type="CDD" id="cd02540">
    <property type="entry name" value="GT2_GlmU_N_bac"/>
    <property type="match status" value="1"/>
</dbReference>
<dbReference type="Pfam" id="PF12804">
    <property type="entry name" value="NTP_transf_3"/>
    <property type="match status" value="1"/>
</dbReference>
<dbReference type="EMBL" id="JBFPJR010000031">
    <property type="protein sequence ID" value="MEX0429017.1"/>
    <property type="molecule type" value="Genomic_DNA"/>
</dbReference>
<comment type="subcellular location">
    <subcellularLocation>
        <location evidence="17">Cytoplasm</location>
    </subcellularLocation>
</comment>
<dbReference type="HAMAP" id="MF_01631">
    <property type="entry name" value="GlmU"/>
    <property type="match status" value="1"/>
</dbReference>
<comment type="similarity">
    <text evidence="1 17">In the C-terminal section; belongs to the transferase hexapeptide repeat family.</text>
</comment>
<comment type="pathway">
    <text evidence="17">Nucleotide-sugar biosynthesis; UDP-N-acetyl-alpha-D-glucosamine biosynthesis; N-acetyl-alpha-D-glucosamine 1-phosphate from alpha-D-glucosamine 6-phosphate (route II): step 2/2.</text>
</comment>
<evidence type="ECO:0000256" key="8">
    <source>
        <dbReference type="ARBA" id="ARBA00022842"/>
    </source>
</evidence>
<feature type="binding site" evidence="17">
    <location>
        <position position="414"/>
    </location>
    <ligand>
        <name>acetyl-CoA</name>
        <dbReference type="ChEBI" id="CHEBI:57288"/>
    </ligand>
</feature>
<organism evidence="20 21">
    <name type="scientific">Nocardioides eburneus</name>
    <dbReference type="NCBI Taxonomy" id="3231482"/>
    <lineage>
        <taxon>Bacteria</taxon>
        <taxon>Bacillati</taxon>
        <taxon>Actinomycetota</taxon>
        <taxon>Actinomycetes</taxon>
        <taxon>Propionibacteriales</taxon>
        <taxon>Nocardioidaceae</taxon>
        <taxon>Nocardioides</taxon>
    </lineage>
</organism>
<dbReference type="CDD" id="cd03353">
    <property type="entry name" value="LbH_GlmU_C"/>
    <property type="match status" value="1"/>
</dbReference>
<evidence type="ECO:0000313" key="20">
    <source>
        <dbReference type="EMBL" id="MEX0429017.1"/>
    </source>
</evidence>
<evidence type="ECO:0000256" key="9">
    <source>
        <dbReference type="ARBA" id="ARBA00022960"/>
    </source>
</evidence>
<feature type="binding site" evidence="17">
    <location>
        <position position="112"/>
    </location>
    <ligand>
        <name>Mg(2+)</name>
        <dbReference type="ChEBI" id="CHEBI:18420"/>
    </ligand>
</feature>
<evidence type="ECO:0000256" key="1">
    <source>
        <dbReference type="ARBA" id="ARBA00007707"/>
    </source>
</evidence>
<dbReference type="NCBIfam" id="NF010932">
    <property type="entry name" value="PRK14352.1"/>
    <property type="match status" value="1"/>
</dbReference>
<dbReference type="EC" id="2.3.1.157" evidence="17"/>
<sequence length="507" mass="51816">MSELTVIVLAAGGGTRMKSKTPKVLHTIAGRSMVGHVLTAVRDAGASHVVAVVGHQRELVGPHIEQLMPEATIAVQEEQLGTAHAVRVAVETAALGDPAGDGRSTVLVAYGDTPLLRGESLRALVADHEAAGRALTILSGIVPTPFGYGRIVREQDGSVAAIVEEKDASDEQRAITEINSGILAFDARFLAAVLPKIGNDNAKGEYYLTDAVALARAEGMPVGAYVLDDVRQTEGANDRAQLAALGKELNARIVTRWMTEGVTVMDPATTWIEADVELEPDVTILPGVQLLGATKVEEDAVIGPDSTLKDCEVGAGARVVRTHAELAVIGAGANVGPFSYLRPGARLGDRGKIGAFVEVKNSEIGEGAKVPHLSYVGDATIGEGTNIGAGTIFANYDGVAKHHTTIGRHVKSGSNVTFVAPVTVGDGAGTGAGTLVRQDVPPGGLALSAGPQRVIEGWAQAKRAGTAQGEAAAAAASGKGAGTADEREATHTGDPGVGDPGAGATQS</sequence>
<comment type="similarity">
    <text evidence="2 17">In the N-terminal section; belongs to the N-acetylglucosamine-1-phosphate uridyltransferase family.</text>
</comment>
<comment type="function">
    <text evidence="16 17">Catalyzes the last two sequential reactions in the de novo biosynthetic pathway for UDP-N-acetylglucosamine (UDP-GlcNAc). The C-terminal domain catalyzes the transfer of acetyl group from acetyl coenzyme A to glucosamine-1-phosphate (GlcN-1-P) to produce N-acetylglucosamine-1-phosphate (GlcNAc-1-P), which is converted into UDP-GlcNAc by the transfer of uridine 5-monophosphate (from uridine 5-triphosphate), a reaction catalyzed by the N-terminal domain.</text>
</comment>
<feature type="binding site" evidence="17">
    <location>
        <position position="360"/>
    </location>
    <ligand>
        <name>UDP-N-acetyl-alpha-D-glucosamine</name>
        <dbReference type="ChEBI" id="CHEBI:57705"/>
    </ligand>
</feature>
<evidence type="ECO:0000256" key="15">
    <source>
        <dbReference type="ARBA" id="ARBA00048493"/>
    </source>
</evidence>
<dbReference type="InterPro" id="IPR038009">
    <property type="entry name" value="GlmU_C_LbH"/>
</dbReference>
<dbReference type="NCBIfam" id="TIGR01173">
    <property type="entry name" value="glmU"/>
    <property type="match status" value="1"/>
</dbReference>
<feature type="binding site" evidence="17">
    <location>
        <position position="23"/>
    </location>
    <ligand>
        <name>UDP-N-acetyl-alpha-D-glucosamine</name>
        <dbReference type="ChEBI" id="CHEBI:57705"/>
    </ligand>
</feature>
<comment type="caution">
    <text evidence="17">Lacks conserved residue(s) required for the propagation of feature annotation.</text>
</comment>
<evidence type="ECO:0000256" key="17">
    <source>
        <dbReference type="HAMAP-Rule" id="MF_01631"/>
    </source>
</evidence>
<feature type="binding site" evidence="17">
    <location>
        <begin position="9"/>
        <end position="12"/>
    </location>
    <ligand>
        <name>UDP-N-acetyl-alpha-D-glucosamine</name>
        <dbReference type="ChEBI" id="CHEBI:57705"/>
    </ligand>
</feature>
<feature type="domain" description="MobA-like NTP transferase" evidence="19">
    <location>
        <begin position="6"/>
        <end position="137"/>
    </location>
</feature>
<feature type="binding site" evidence="17">
    <location>
        <position position="179"/>
    </location>
    <ligand>
        <name>UDP-N-acetyl-alpha-D-glucosamine</name>
        <dbReference type="ChEBI" id="CHEBI:57705"/>
    </ligand>
</feature>
<feature type="region of interest" description="N-acetyltransferase" evidence="17">
    <location>
        <begin position="261"/>
        <end position="507"/>
    </location>
</feature>
<feature type="binding site" evidence="17">
    <location>
        <position position="237"/>
    </location>
    <ligand>
        <name>Mg(2+)</name>
        <dbReference type="ChEBI" id="CHEBI:18420"/>
    </ligand>
</feature>
<comment type="subunit">
    <text evidence="17">Homotrimer.</text>
</comment>
<feature type="binding site" evidence="17">
    <location>
        <position position="386"/>
    </location>
    <ligand>
        <name>UDP-N-acetyl-alpha-D-glucosamine</name>
        <dbReference type="ChEBI" id="CHEBI:57705"/>
    </ligand>
</feature>
<evidence type="ECO:0000256" key="10">
    <source>
        <dbReference type="ARBA" id="ARBA00022984"/>
    </source>
</evidence>
<dbReference type="InterPro" id="IPR011004">
    <property type="entry name" value="Trimer_LpxA-like_sf"/>
</dbReference>
<evidence type="ECO:0000256" key="2">
    <source>
        <dbReference type="ARBA" id="ARBA00007947"/>
    </source>
</evidence>
<protein>
    <recommendedName>
        <fullName evidence="17">Bifunctional protein GlmU</fullName>
    </recommendedName>
    <domain>
        <recommendedName>
            <fullName evidence="17">UDP-N-acetylglucosamine pyrophosphorylase</fullName>
            <ecNumber evidence="17">2.7.7.23</ecNumber>
        </recommendedName>
        <alternativeName>
            <fullName evidence="17">N-acetylglucosamine-1-phosphate uridyltransferase</fullName>
        </alternativeName>
    </domain>
    <domain>
        <recommendedName>
            <fullName evidence="17">Glucosamine-1-phosphate N-acetyltransferase</fullName>
            <ecNumber evidence="17">2.3.1.157</ecNumber>
        </recommendedName>
    </domain>
</protein>
<feature type="binding site" evidence="17">
    <location>
        <position position="164"/>
    </location>
    <ligand>
        <name>UDP-N-acetyl-alpha-D-glucosamine</name>
        <dbReference type="ChEBI" id="CHEBI:57705"/>
    </ligand>
</feature>
<dbReference type="EC" id="2.7.7.23" evidence="17"/>
<feature type="region of interest" description="Linker" evidence="17">
    <location>
        <begin position="240"/>
        <end position="260"/>
    </location>
</feature>
<keyword evidence="8 17" id="KW-0460">Magnesium</keyword>
<dbReference type="InterPro" id="IPR029044">
    <property type="entry name" value="Nucleotide-diphossugar_trans"/>
</dbReference>
<feature type="binding site" evidence="17">
    <location>
        <begin position="81"/>
        <end position="82"/>
    </location>
    <ligand>
        <name>UDP-N-acetyl-alpha-D-glucosamine</name>
        <dbReference type="ChEBI" id="CHEBI:57705"/>
    </ligand>
</feature>
<keyword evidence="3 17" id="KW-0963">Cytoplasm</keyword>
<dbReference type="Proteomes" id="UP001556631">
    <property type="component" value="Unassembled WGS sequence"/>
</dbReference>
<proteinExistence type="inferred from homology"/>
<keyword evidence="5 17" id="KW-0548">Nucleotidyltransferase</keyword>
<feature type="binding site" evidence="17">
    <location>
        <position position="76"/>
    </location>
    <ligand>
        <name>UDP-N-acetyl-alpha-D-glucosamine</name>
        <dbReference type="ChEBI" id="CHEBI:57705"/>
    </ligand>
</feature>
<dbReference type="InterPro" id="IPR025877">
    <property type="entry name" value="MobA-like_NTP_Trfase"/>
</dbReference>